<keyword evidence="3" id="KW-1185">Reference proteome</keyword>
<dbReference type="InterPro" id="IPR012337">
    <property type="entry name" value="RNaseH-like_sf"/>
</dbReference>
<dbReference type="EMBL" id="CP144754">
    <property type="protein sequence ID" value="WVZ98513.1"/>
    <property type="molecule type" value="Genomic_DNA"/>
</dbReference>
<dbReference type="SUPFAM" id="SSF53098">
    <property type="entry name" value="Ribonuclease H-like"/>
    <property type="match status" value="1"/>
</dbReference>
<dbReference type="Pfam" id="PF14291">
    <property type="entry name" value="DUF4371"/>
    <property type="match status" value="1"/>
</dbReference>
<feature type="domain" description="DUF4371" evidence="1">
    <location>
        <begin position="137"/>
        <end position="314"/>
    </location>
</feature>
<evidence type="ECO:0000313" key="3">
    <source>
        <dbReference type="Proteomes" id="UP001341281"/>
    </source>
</evidence>
<evidence type="ECO:0000313" key="2">
    <source>
        <dbReference type="EMBL" id="WVZ98513.1"/>
    </source>
</evidence>
<dbReference type="PANTHER" id="PTHR11697">
    <property type="entry name" value="GENERAL TRANSCRIPTION FACTOR 2-RELATED ZINC FINGER PROTEIN"/>
    <property type="match status" value="1"/>
</dbReference>
<dbReference type="InterPro" id="IPR025398">
    <property type="entry name" value="DUF4371"/>
</dbReference>
<organism evidence="2 3">
    <name type="scientific">Paspalum notatum var. saurae</name>
    <dbReference type="NCBI Taxonomy" id="547442"/>
    <lineage>
        <taxon>Eukaryota</taxon>
        <taxon>Viridiplantae</taxon>
        <taxon>Streptophyta</taxon>
        <taxon>Embryophyta</taxon>
        <taxon>Tracheophyta</taxon>
        <taxon>Spermatophyta</taxon>
        <taxon>Magnoliopsida</taxon>
        <taxon>Liliopsida</taxon>
        <taxon>Poales</taxon>
        <taxon>Poaceae</taxon>
        <taxon>PACMAD clade</taxon>
        <taxon>Panicoideae</taxon>
        <taxon>Andropogonodae</taxon>
        <taxon>Paspaleae</taxon>
        <taxon>Paspalinae</taxon>
        <taxon>Paspalum</taxon>
    </lineage>
</organism>
<gene>
    <name evidence="2" type="ORF">U9M48_043943</name>
</gene>
<dbReference type="Proteomes" id="UP001341281">
    <property type="component" value="Chromosome 10"/>
</dbReference>
<dbReference type="PANTHER" id="PTHR11697:SF230">
    <property type="entry name" value="ZINC FINGER, MYM DOMAIN CONTAINING 1"/>
    <property type="match status" value="1"/>
</dbReference>
<proteinExistence type="predicted"/>
<evidence type="ECO:0000259" key="1">
    <source>
        <dbReference type="Pfam" id="PF14291"/>
    </source>
</evidence>
<accession>A0AAQ3UVY2</accession>
<sequence>MKRQKTLTLRSFFSPAITPVIPAQSQENVNINLQQTAESGASIDAPIVDTPIVNASIVDAPMVDAPTVDGDAPSVDAPNVDAPTENNVNDPNETLATNEELTFNSSEIVADPRFRKPIEKYGINIRDAVRREYLIREYLGRLTVILALVRFLLLQALAFCGHDESRTSSNKRNFLELTDWLKMRDECVKNLLDNAPENNLLTSPYVQKDMCEACAKQTTKAILDDIGDKNFSILVDESRDASIKEQMAVVLSGTKGSKGHVIEIFLGVEHVPDTTSAALKAALDAMLLGHGLSIHNVRGQGYDGASNTRGEFHGLQRLVLDENPYAFYIHCFAHQLQLVVVSVAKCCCSVTDFFNYTTLIVNTVNASCKRHDQLAQKHHENVVRGLENDEIFSERGKNQETNLARPEDTRWGSHHKTLCRLQLMWQAVLEVLENICDDGPTSATKTCAAGLLKHMESFEFVLIMHLMIKLLGKTNDLSQCLQKKNTNIVRAVSLIGVTLQKMNDLREHGWKGVFEATKQFYVKHHIIVPDMSETTVVARGRSRGRGGQLLLLLSLGLQQLMKKMPLRNDIFTLSP</sequence>
<reference evidence="2 3" key="1">
    <citation type="submission" date="2024-02" db="EMBL/GenBank/DDBJ databases">
        <title>High-quality chromosome-scale genome assembly of Pensacola bahiagrass (Paspalum notatum Flugge var. saurae).</title>
        <authorList>
            <person name="Vega J.M."/>
            <person name="Podio M."/>
            <person name="Orjuela J."/>
            <person name="Siena L.A."/>
            <person name="Pessino S.C."/>
            <person name="Combes M.C."/>
            <person name="Mariac C."/>
            <person name="Albertini E."/>
            <person name="Pupilli F."/>
            <person name="Ortiz J.P.A."/>
            <person name="Leblanc O."/>
        </authorList>
    </citation>
    <scope>NUCLEOTIDE SEQUENCE [LARGE SCALE GENOMIC DNA]</scope>
    <source>
        <strain evidence="2">R1</strain>
        <tissue evidence="2">Leaf</tissue>
    </source>
</reference>
<protein>
    <recommendedName>
        <fullName evidence="1">DUF4371 domain-containing protein</fullName>
    </recommendedName>
</protein>
<dbReference type="AlphaFoldDB" id="A0AAQ3UVY2"/>
<dbReference type="InterPro" id="IPR055298">
    <property type="entry name" value="AtLOH3-like"/>
</dbReference>
<name>A0AAQ3UVY2_PASNO</name>